<name>A0A495FKV2_9MICC</name>
<dbReference type="AlphaFoldDB" id="A0A495FKV2"/>
<protein>
    <submittedName>
        <fullName evidence="2">Uncharacterized protein</fullName>
    </submittedName>
</protein>
<evidence type="ECO:0000256" key="1">
    <source>
        <dbReference type="SAM" id="MobiDB-lite"/>
    </source>
</evidence>
<accession>A0A495FKV2</accession>
<sequence length="98" mass="10156">MTAKLAVTVAVDMDATTVTLSPAGRLTSDNVRALLALVGRAGRVLPGFDVHLDPGQLHPGSPDALKTLSGAGVKTLTAQRSRRTRRGHHPDLAGRVAA</sequence>
<dbReference type="RefSeq" id="WP_147429510.1">
    <property type="nucleotide sequence ID" value="NZ_RBIR01000001.1"/>
</dbReference>
<dbReference type="EMBL" id="RBIR01000001">
    <property type="protein sequence ID" value="RKR29843.1"/>
    <property type="molecule type" value="Genomic_DNA"/>
</dbReference>
<dbReference type="Proteomes" id="UP000276055">
    <property type="component" value="Unassembled WGS sequence"/>
</dbReference>
<evidence type="ECO:0000313" key="3">
    <source>
        <dbReference type="Proteomes" id="UP000276055"/>
    </source>
</evidence>
<reference evidence="2 3" key="1">
    <citation type="submission" date="2018-10" db="EMBL/GenBank/DDBJ databases">
        <title>Genomic Encyclopedia of Type Strains, Phase IV (KMG-IV): sequencing the most valuable type-strain genomes for metagenomic binning, comparative biology and taxonomic classification.</title>
        <authorList>
            <person name="Goeker M."/>
        </authorList>
    </citation>
    <scope>NUCLEOTIDE SEQUENCE [LARGE SCALE GENOMIC DNA]</scope>
    <source>
        <strain evidence="2 3">DSM 25586</strain>
    </source>
</reference>
<proteinExistence type="predicted"/>
<comment type="caution">
    <text evidence="2">The sequence shown here is derived from an EMBL/GenBank/DDBJ whole genome shotgun (WGS) entry which is preliminary data.</text>
</comment>
<gene>
    <name evidence="2" type="ORF">C8D78_0159</name>
</gene>
<evidence type="ECO:0000313" key="2">
    <source>
        <dbReference type="EMBL" id="RKR29843.1"/>
    </source>
</evidence>
<feature type="region of interest" description="Disordered" evidence="1">
    <location>
        <begin position="75"/>
        <end position="98"/>
    </location>
</feature>
<organism evidence="2 3">
    <name type="scientific">Arthrobacter oryzae</name>
    <dbReference type="NCBI Taxonomy" id="409290"/>
    <lineage>
        <taxon>Bacteria</taxon>
        <taxon>Bacillati</taxon>
        <taxon>Actinomycetota</taxon>
        <taxon>Actinomycetes</taxon>
        <taxon>Micrococcales</taxon>
        <taxon>Micrococcaceae</taxon>
        <taxon>Arthrobacter</taxon>
    </lineage>
</organism>